<feature type="signal peptide" evidence="4">
    <location>
        <begin position="1"/>
        <end position="29"/>
    </location>
</feature>
<dbReference type="SUPFAM" id="SSF69318">
    <property type="entry name" value="Integrin alpha N-terminal domain"/>
    <property type="match status" value="2"/>
</dbReference>
<keyword evidence="3" id="KW-0325">Glycoprotein</keyword>
<dbReference type="InterPro" id="IPR028994">
    <property type="entry name" value="Integrin_alpha_N"/>
</dbReference>
<dbReference type="SMART" id="SM00191">
    <property type="entry name" value="Int_alpha"/>
    <property type="match status" value="4"/>
</dbReference>
<evidence type="ECO:0000256" key="2">
    <source>
        <dbReference type="ARBA" id="ARBA00022737"/>
    </source>
</evidence>
<evidence type="ECO:0000256" key="4">
    <source>
        <dbReference type="SAM" id="SignalP"/>
    </source>
</evidence>
<sequence>MKRWTTAGAGVLGCCALLAGAFLIPPQLAGASSCEQASSVDFDGDGRDDFVVGDPKATLGDAVSAGQVTVYYGGDRPGRGRLVPLQGDPQDGAGFGHSFATAYLNGDKCLDLVVGSPWADGGTGRAQIFLGSPQGFEPGAVLKPSRTSRTFGWSVAAAAKTGADRATITVGAPYEEVAGEPSAGAVHLFTLDDQGAVAGQAAVDQNDDRLSGVSEAGDLFGWAVALGRIRGEAERLDLIVSEPGEDVEGQGEDTGSFSVAEDVHTGRVSAGEHWNYGNLEIGAPTPGGNIGWSLAHLREGDVSYVAVGAPGQTVDGKERAGRVVLLTSTGRGLNSPEVIEQNRDKAPYIEAGDRYGRALALAGNDVTSGGVHLAVGVPHDGPGTGNNPESGWVHLVPLDRRDKALLIDALNSDVPGDPGAYEHFGSSVAFTAGALLIGVPDDRDRPCGSLVVRPLGDEDPVQLVPDSAYDETDFGGALGGAPG</sequence>
<accession>A0ABN1RWN1</accession>
<keyword evidence="6" id="KW-1185">Reference proteome</keyword>
<dbReference type="Pfam" id="PF01839">
    <property type="entry name" value="FG-GAP"/>
    <property type="match status" value="2"/>
</dbReference>
<evidence type="ECO:0000313" key="6">
    <source>
        <dbReference type="Proteomes" id="UP001500665"/>
    </source>
</evidence>
<evidence type="ECO:0000313" key="5">
    <source>
        <dbReference type="EMBL" id="GAA0966454.1"/>
    </source>
</evidence>
<dbReference type="InterPro" id="IPR013519">
    <property type="entry name" value="Int_alpha_beta-p"/>
</dbReference>
<gene>
    <name evidence="5" type="ORF">GCM10009550_68760</name>
</gene>
<dbReference type="PANTHER" id="PTHR36220">
    <property type="entry name" value="UNNAMED PRODUCT"/>
    <property type="match status" value="1"/>
</dbReference>
<name>A0ABN1RWN1_9ACTN</name>
<dbReference type="Proteomes" id="UP001500665">
    <property type="component" value="Unassembled WGS sequence"/>
</dbReference>
<evidence type="ECO:0000256" key="1">
    <source>
        <dbReference type="ARBA" id="ARBA00022729"/>
    </source>
</evidence>
<keyword evidence="1 4" id="KW-0732">Signal</keyword>
<dbReference type="EMBL" id="BAAAHH010000044">
    <property type="protein sequence ID" value="GAA0966454.1"/>
    <property type="molecule type" value="Genomic_DNA"/>
</dbReference>
<dbReference type="InterPro" id="IPR013517">
    <property type="entry name" value="FG-GAP"/>
</dbReference>
<evidence type="ECO:0000256" key="3">
    <source>
        <dbReference type="ARBA" id="ARBA00023180"/>
    </source>
</evidence>
<proteinExistence type="predicted"/>
<dbReference type="PANTHER" id="PTHR36220:SF1">
    <property type="entry name" value="GAMMA TUBULIN COMPLEX COMPONENT C-TERMINAL DOMAIN-CONTAINING PROTEIN"/>
    <property type="match status" value="1"/>
</dbReference>
<evidence type="ECO:0008006" key="7">
    <source>
        <dbReference type="Google" id="ProtNLM"/>
    </source>
</evidence>
<keyword evidence="2" id="KW-0677">Repeat</keyword>
<comment type="caution">
    <text evidence="5">The sequence shown here is derived from an EMBL/GenBank/DDBJ whole genome shotgun (WGS) entry which is preliminary data.</text>
</comment>
<dbReference type="RefSeq" id="WP_344246092.1">
    <property type="nucleotide sequence ID" value="NZ_BAAAHH010000044.1"/>
</dbReference>
<reference evidence="5 6" key="1">
    <citation type="journal article" date="2019" name="Int. J. Syst. Evol. Microbiol.">
        <title>The Global Catalogue of Microorganisms (GCM) 10K type strain sequencing project: providing services to taxonomists for standard genome sequencing and annotation.</title>
        <authorList>
            <consortium name="The Broad Institute Genomics Platform"/>
            <consortium name="The Broad Institute Genome Sequencing Center for Infectious Disease"/>
            <person name="Wu L."/>
            <person name="Ma J."/>
        </authorList>
    </citation>
    <scope>NUCLEOTIDE SEQUENCE [LARGE SCALE GENOMIC DNA]</scope>
    <source>
        <strain evidence="5 6">JCM 10696</strain>
    </source>
</reference>
<dbReference type="PROSITE" id="PS51470">
    <property type="entry name" value="FG_GAP"/>
    <property type="match status" value="1"/>
</dbReference>
<dbReference type="Gene3D" id="2.130.10.130">
    <property type="entry name" value="Integrin alpha, N-terminal"/>
    <property type="match status" value="2"/>
</dbReference>
<protein>
    <recommendedName>
        <fullName evidence="7">FG-GAP repeat protein</fullName>
    </recommendedName>
</protein>
<feature type="chain" id="PRO_5046922943" description="FG-GAP repeat protein" evidence="4">
    <location>
        <begin position="30"/>
        <end position="483"/>
    </location>
</feature>
<dbReference type="PROSITE" id="PS51257">
    <property type="entry name" value="PROKAR_LIPOPROTEIN"/>
    <property type="match status" value="1"/>
</dbReference>
<organism evidence="5 6">
    <name type="scientific">Actinocorallia libanotica</name>
    <dbReference type="NCBI Taxonomy" id="46162"/>
    <lineage>
        <taxon>Bacteria</taxon>
        <taxon>Bacillati</taxon>
        <taxon>Actinomycetota</taxon>
        <taxon>Actinomycetes</taxon>
        <taxon>Streptosporangiales</taxon>
        <taxon>Thermomonosporaceae</taxon>
        <taxon>Actinocorallia</taxon>
    </lineage>
</organism>